<keyword evidence="1" id="KW-1133">Transmembrane helix</keyword>
<feature type="transmembrane region" description="Helical" evidence="1">
    <location>
        <begin position="146"/>
        <end position="166"/>
    </location>
</feature>
<feature type="transmembrane region" description="Helical" evidence="1">
    <location>
        <begin position="6"/>
        <end position="26"/>
    </location>
</feature>
<keyword evidence="6" id="KW-1185">Reference proteome</keyword>
<dbReference type="GO" id="GO:0009636">
    <property type="term" value="P:response to toxic substance"/>
    <property type="evidence" value="ECO:0007669"/>
    <property type="project" value="TreeGrafter"/>
</dbReference>
<organism evidence="5 6">
    <name type="scientific">Rubneribacter badeniensis</name>
    <dbReference type="NCBI Taxonomy" id="2070688"/>
    <lineage>
        <taxon>Bacteria</taxon>
        <taxon>Bacillati</taxon>
        <taxon>Actinomycetota</taxon>
        <taxon>Coriobacteriia</taxon>
        <taxon>Eggerthellales</taxon>
        <taxon>Eggerthellaceae</taxon>
        <taxon>Rubneribacter</taxon>
    </lineage>
</organism>
<reference evidence="4" key="2">
    <citation type="journal article" date="2021" name="PeerJ">
        <title>Extensive microbial diversity within the chicken gut microbiome revealed by metagenomics and culture.</title>
        <authorList>
            <person name="Gilroy R."/>
            <person name="Ravi A."/>
            <person name="Getino M."/>
            <person name="Pursley I."/>
            <person name="Horton D.L."/>
            <person name="Alikhan N.F."/>
            <person name="Baker D."/>
            <person name="Gharbi K."/>
            <person name="Hall N."/>
            <person name="Watson M."/>
            <person name="Adriaenssens E.M."/>
            <person name="Foster-Nyarko E."/>
            <person name="Jarju S."/>
            <person name="Secka A."/>
            <person name="Antonio M."/>
            <person name="Oren A."/>
            <person name="Chaudhuri R.R."/>
            <person name="La Ragione R."/>
            <person name="Hildebrand F."/>
            <person name="Pallen M.J."/>
        </authorList>
    </citation>
    <scope>NUCLEOTIDE SEQUENCE</scope>
    <source>
        <strain evidence="4">USAMLcec12-2067</strain>
    </source>
</reference>
<feature type="transmembrane region" description="Helical" evidence="1">
    <location>
        <begin position="58"/>
        <end position="80"/>
    </location>
</feature>
<sequence length="371" mass="39258">MEGIDSTLIMLVTSLIVPFVGAFMAATPYLMRRGEVFAVTVPTSAQGDPFVKALKRRYAAIVGGATAVLTAVGLGCAMAGAAGGVMGTLVVGSLALTAGGYGLMLAFRAKMVAYKRERGWEADAQEAVAVVGEQPVPHAISVRWNLLHLPVMAVTLAVGALGYAQMPDQIPLHMDFDGTVNGWSEKTPLIIWMPVLIQAFMAACFAFSHWTIARSKRWAEPGAPATSALAYGLFARAQSVYLVVGGLAVSVAMIAMPLSFMGLIGMGQTAVFIMSAVLVLCVGGLAVSVVYGQAGSRVFKRMQASDRLLVDDDRHWKLGVFYFNPDDASLFLPERFGVGWTMNWARPAVWAIVGGGVVVTVAFVVAMAAMT</sequence>
<evidence type="ECO:0000313" key="4">
    <source>
        <dbReference type="EMBL" id="HJH42752.1"/>
    </source>
</evidence>
<keyword evidence="1" id="KW-0812">Transmembrane</keyword>
<dbReference type="Proteomes" id="UP000236488">
    <property type="component" value="Unassembled WGS sequence"/>
</dbReference>
<protein>
    <submittedName>
        <fullName evidence="5">DUF1648 domain-containing protein</fullName>
    </submittedName>
</protein>
<accession>A0A2K2U4I3</accession>
<evidence type="ECO:0000256" key="1">
    <source>
        <dbReference type="SAM" id="Phobius"/>
    </source>
</evidence>
<reference evidence="4" key="3">
    <citation type="submission" date="2021-09" db="EMBL/GenBank/DDBJ databases">
        <authorList>
            <person name="Gilroy R."/>
        </authorList>
    </citation>
    <scope>NUCLEOTIDE SEQUENCE</scope>
    <source>
        <strain evidence="4">USAMLcec12-2067</strain>
    </source>
</reference>
<dbReference type="EMBL" id="DYZL01000053">
    <property type="protein sequence ID" value="HJH42752.1"/>
    <property type="molecule type" value="Genomic_DNA"/>
</dbReference>
<evidence type="ECO:0000259" key="3">
    <source>
        <dbReference type="Pfam" id="PF19124"/>
    </source>
</evidence>
<feature type="transmembrane region" description="Helical" evidence="1">
    <location>
        <begin position="86"/>
        <end position="107"/>
    </location>
</feature>
<dbReference type="Proteomes" id="UP000789325">
    <property type="component" value="Unassembled WGS sequence"/>
</dbReference>
<feature type="transmembrane region" description="Helical" evidence="1">
    <location>
        <begin position="189"/>
        <end position="208"/>
    </location>
</feature>
<evidence type="ECO:0000259" key="2">
    <source>
        <dbReference type="Pfam" id="PF07853"/>
    </source>
</evidence>
<dbReference type="PANTHER" id="PTHR37810:SF9">
    <property type="entry name" value="MEMBRANE PROTEIN"/>
    <property type="match status" value="1"/>
</dbReference>
<dbReference type="RefSeq" id="WP_087195590.1">
    <property type="nucleotide sequence ID" value="NZ_DBEYRC010000153.1"/>
</dbReference>
<dbReference type="InterPro" id="IPR043831">
    <property type="entry name" value="DUF5808"/>
</dbReference>
<feature type="transmembrane region" description="Helical" evidence="1">
    <location>
        <begin position="240"/>
        <end position="264"/>
    </location>
</feature>
<feature type="transmembrane region" description="Helical" evidence="1">
    <location>
        <begin position="270"/>
        <end position="292"/>
    </location>
</feature>
<dbReference type="Pfam" id="PF19124">
    <property type="entry name" value="DUF5808"/>
    <property type="match status" value="1"/>
</dbReference>
<keyword evidence="1" id="KW-0472">Membrane</keyword>
<comment type="caution">
    <text evidence="5">The sequence shown here is derived from an EMBL/GenBank/DDBJ whole genome shotgun (WGS) entry which is preliminary data.</text>
</comment>
<gene>
    <name evidence="5" type="ORF">C2L80_07525</name>
    <name evidence="4" type="ORF">K8V16_03060</name>
</gene>
<evidence type="ECO:0000313" key="6">
    <source>
        <dbReference type="Proteomes" id="UP000236488"/>
    </source>
</evidence>
<proteinExistence type="predicted"/>
<feature type="domain" description="DUF1648" evidence="2">
    <location>
        <begin position="152"/>
        <end position="197"/>
    </location>
</feature>
<dbReference type="PANTHER" id="PTHR37810">
    <property type="entry name" value="IMMUNITY PROTEIN SDPI"/>
    <property type="match status" value="1"/>
</dbReference>
<dbReference type="EMBL" id="PPEL01000039">
    <property type="protein sequence ID" value="PNV65253.1"/>
    <property type="molecule type" value="Genomic_DNA"/>
</dbReference>
<feature type="transmembrane region" description="Helical" evidence="1">
    <location>
        <begin position="348"/>
        <end position="370"/>
    </location>
</feature>
<reference evidence="5 6" key="1">
    <citation type="journal article" date="2018" name="Int. J. Syst. Evol. Microbiol.">
        <title>Rubneribacter badeniensis gen. nov., sp. nov. and Enteroscipio rubneri gen. nov., sp. nov., new members of the Eggerthellaceae isolated from human faeces.</title>
        <authorList>
            <person name="Danylec N."/>
            <person name="Gobl A."/>
            <person name="Stoll D.A."/>
            <person name="Hetzer B."/>
            <person name="Kulling S.E."/>
            <person name="Huch M."/>
        </authorList>
    </citation>
    <scope>NUCLEOTIDE SEQUENCE [LARGE SCALE GENOMIC DNA]</scope>
    <source>
        <strain evidence="5 6">ResAG-85</strain>
    </source>
</reference>
<evidence type="ECO:0000313" key="5">
    <source>
        <dbReference type="EMBL" id="PNV65253.1"/>
    </source>
</evidence>
<feature type="domain" description="DUF5808" evidence="3">
    <location>
        <begin position="325"/>
        <end position="350"/>
    </location>
</feature>
<dbReference type="InterPro" id="IPR012867">
    <property type="entry name" value="DUF1648"/>
</dbReference>
<dbReference type="AlphaFoldDB" id="A0A2K2U4I3"/>
<name>A0A2K2U4I3_9ACTN</name>
<dbReference type="Pfam" id="PF07853">
    <property type="entry name" value="DUF1648"/>
    <property type="match status" value="1"/>
</dbReference>